<gene>
    <name evidence="6" type="ORF">KFE25_010598</name>
</gene>
<protein>
    <recommendedName>
        <fullName evidence="8">Flavin-containing monooxygenase</fullName>
    </recommendedName>
</protein>
<proteinExistence type="inferred from homology"/>
<evidence type="ECO:0008006" key="8">
    <source>
        <dbReference type="Google" id="ProtNLM"/>
    </source>
</evidence>
<organism evidence="6 7">
    <name type="scientific">Diacronema lutheri</name>
    <name type="common">Unicellular marine alga</name>
    <name type="synonym">Monochrysis lutheri</name>
    <dbReference type="NCBI Taxonomy" id="2081491"/>
    <lineage>
        <taxon>Eukaryota</taxon>
        <taxon>Haptista</taxon>
        <taxon>Haptophyta</taxon>
        <taxon>Pavlovophyceae</taxon>
        <taxon>Pavlovales</taxon>
        <taxon>Pavlovaceae</taxon>
        <taxon>Diacronema</taxon>
    </lineage>
</organism>
<evidence type="ECO:0000256" key="3">
    <source>
        <dbReference type="ARBA" id="ARBA00022827"/>
    </source>
</evidence>
<dbReference type="PRINTS" id="PR00370">
    <property type="entry name" value="FMOXYGENASE"/>
</dbReference>
<accession>A0A8J5X5E0</accession>
<dbReference type="GO" id="GO:0050661">
    <property type="term" value="F:NADP binding"/>
    <property type="evidence" value="ECO:0007669"/>
    <property type="project" value="InterPro"/>
</dbReference>
<dbReference type="SUPFAM" id="SSF51905">
    <property type="entry name" value="FAD/NAD(P)-binding domain"/>
    <property type="match status" value="2"/>
</dbReference>
<keyword evidence="4" id="KW-0521">NADP</keyword>
<dbReference type="PANTHER" id="PTHR23023">
    <property type="entry name" value="DIMETHYLANILINE MONOOXYGENASE"/>
    <property type="match status" value="1"/>
</dbReference>
<dbReference type="Pfam" id="PF00743">
    <property type="entry name" value="FMO-like"/>
    <property type="match status" value="1"/>
</dbReference>
<evidence type="ECO:0000313" key="6">
    <source>
        <dbReference type="EMBL" id="KAG8461411.1"/>
    </source>
</evidence>
<dbReference type="InterPro" id="IPR020946">
    <property type="entry name" value="Flavin_mOase-like"/>
</dbReference>
<dbReference type="InterPro" id="IPR036188">
    <property type="entry name" value="FAD/NAD-bd_sf"/>
</dbReference>
<dbReference type="Gene3D" id="3.50.50.60">
    <property type="entry name" value="FAD/NAD(P)-binding domain"/>
    <property type="match status" value="3"/>
</dbReference>
<evidence type="ECO:0000256" key="2">
    <source>
        <dbReference type="ARBA" id="ARBA00022630"/>
    </source>
</evidence>
<comment type="caution">
    <text evidence="6">The sequence shown here is derived from an EMBL/GenBank/DDBJ whole genome shotgun (WGS) entry which is preliminary data.</text>
</comment>
<keyword evidence="2" id="KW-0285">Flavoprotein</keyword>
<sequence length="535" mass="56013">MAFGLAVAGGMCGLVVAGAGVSALAARRVCVIGSGAAGLAAARRLQEAGLEPTVLERGGALGGLWALGEAAAGGAVYPGLVTNLPKELMAFHDVPFDGDLPSFVRAADVARYLQAYARLHRLERAVRLRCTVTEVRPCAPPSADCRLGVARWCVRWRDERGDEPVACEETFDAVVVANGHYEQAAIPPLGGVRAFVRAGGTAMHARRYKRPEQFAGKRVVIVGARASGTDIAREVAAVAASVVVADPACAALERVGGAAHGTIWRAPALARLDVGEHGPCAVFQPRPAAVATAATAAAAQGATSGDGGRLQPGAQTELHARSVPCDAVIACTGYAYAFPFLGDEATAALGGLLAARGVVAPLRLRLFHAVAPSLAFIGLPHSVVPFPLMDAQAALVARVLAADARATGALAPAGSRQQHARELLSAARRGEGEREPLHLGDAQWEYVRELARLGGFYDRALDARLRLSEAMYKDVQRSRPAQPGADDAYRRARYELLPSADAPERARVRRLDGRVDDCDAPSARASVELEREMGP</sequence>
<dbReference type="AlphaFoldDB" id="A0A8J5X5E0"/>
<dbReference type="Proteomes" id="UP000751190">
    <property type="component" value="Unassembled WGS sequence"/>
</dbReference>
<dbReference type="InterPro" id="IPR050346">
    <property type="entry name" value="FMO-like"/>
</dbReference>
<evidence type="ECO:0000256" key="4">
    <source>
        <dbReference type="ARBA" id="ARBA00022857"/>
    </source>
</evidence>
<dbReference type="EMBL" id="JAGTXO010000026">
    <property type="protein sequence ID" value="KAG8461411.1"/>
    <property type="molecule type" value="Genomic_DNA"/>
</dbReference>
<dbReference type="OMA" id="VMIKEVN"/>
<keyword evidence="5" id="KW-0560">Oxidoreductase</keyword>
<keyword evidence="3" id="KW-0274">FAD</keyword>
<name>A0A8J5X5E0_DIALT</name>
<dbReference type="InterPro" id="IPR000960">
    <property type="entry name" value="Flavin_mOase"/>
</dbReference>
<evidence type="ECO:0000256" key="1">
    <source>
        <dbReference type="ARBA" id="ARBA00009183"/>
    </source>
</evidence>
<dbReference type="OrthoDB" id="66881at2759"/>
<keyword evidence="7" id="KW-1185">Reference proteome</keyword>
<dbReference type="GO" id="GO:0004499">
    <property type="term" value="F:N,N-dimethylaniline monooxygenase activity"/>
    <property type="evidence" value="ECO:0007669"/>
    <property type="project" value="InterPro"/>
</dbReference>
<dbReference type="GO" id="GO:0050660">
    <property type="term" value="F:flavin adenine dinucleotide binding"/>
    <property type="evidence" value="ECO:0007669"/>
    <property type="project" value="InterPro"/>
</dbReference>
<evidence type="ECO:0000313" key="7">
    <source>
        <dbReference type="Proteomes" id="UP000751190"/>
    </source>
</evidence>
<evidence type="ECO:0000256" key="5">
    <source>
        <dbReference type="ARBA" id="ARBA00023002"/>
    </source>
</evidence>
<comment type="similarity">
    <text evidence="1">Belongs to the FMO family.</text>
</comment>
<reference evidence="6" key="1">
    <citation type="submission" date="2021-05" db="EMBL/GenBank/DDBJ databases">
        <title>The genome of the haptophyte Pavlova lutheri (Diacronema luteri, Pavlovales) - a model for lipid biosynthesis in eukaryotic algae.</title>
        <authorList>
            <person name="Hulatt C.J."/>
            <person name="Posewitz M.C."/>
        </authorList>
    </citation>
    <scope>NUCLEOTIDE SEQUENCE</scope>
    <source>
        <strain evidence="6">NIVA-4/92</strain>
    </source>
</reference>